<dbReference type="EMBL" id="JBGBZJ010000003">
    <property type="protein sequence ID" value="MEY9455661.1"/>
    <property type="molecule type" value="Genomic_DNA"/>
</dbReference>
<dbReference type="Proteomes" id="UP001565369">
    <property type="component" value="Unassembled WGS sequence"/>
</dbReference>
<evidence type="ECO:0000313" key="1">
    <source>
        <dbReference type="EMBL" id="MEY9455661.1"/>
    </source>
</evidence>
<keyword evidence="2" id="KW-1185">Reference proteome</keyword>
<name>A0ABV4FVM3_9BRAD</name>
<proteinExistence type="predicted"/>
<protein>
    <submittedName>
        <fullName evidence="1">Uncharacterized protein</fullName>
    </submittedName>
</protein>
<organism evidence="1 2">
    <name type="scientific">Bradyrhizobium ottawaense</name>
    <dbReference type="NCBI Taxonomy" id="931866"/>
    <lineage>
        <taxon>Bacteria</taxon>
        <taxon>Pseudomonadati</taxon>
        <taxon>Pseudomonadota</taxon>
        <taxon>Alphaproteobacteria</taxon>
        <taxon>Hyphomicrobiales</taxon>
        <taxon>Nitrobacteraceae</taxon>
        <taxon>Bradyrhizobium</taxon>
    </lineage>
</organism>
<accession>A0ABV4FVM3</accession>
<comment type="caution">
    <text evidence="1">The sequence shown here is derived from an EMBL/GenBank/DDBJ whole genome shotgun (WGS) entry which is preliminary data.</text>
</comment>
<gene>
    <name evidence="1" type="ORF">ABIG07_004609</name>
</gene>
<reference evidence="1 2" key="1">
    <citation type="submission" date="2024-07" db="EMBL/GenBank/DDBJ databases">
        <title>Genomic Encyclopedia of Type Strains, Phase V (KMG-V): Genome sequencing to study the core and pangenomes of soil and plant-associated prokaryotes.</title>
        <authorList>
            <person name="Whitman W."/>
        </authorList>
    </citation>
    <scope>NUCLEOTIDE SEQUENCE [LARGE SCALE GENOMIC DNA]</scope>
    <source>
        <strain evidence="1 2">USDA 152</strain>
    </source>
</reference>
<sequence>MDKSELAGYTPPTTWRLKKISAPGLWRGNPGQKPASVPGEVAIEGGRRSEQFADLLFSLGTNIARYSEQPLILLRLLPDFDSAIRRFDPSRPSQISSC</sequence>
<dbReference type="RefSeq" id="WP_131233114.1">
    <property type="nucleotide sequence ID" value="NZ_AP021854.1"/>
</dbReference>
<evidence type="ECO:0000313" key="2">
    <source>
        <dbReference type="Proteomes" id="UP001565369"/>
    </source>
</evidence>